<evidence type="ECO:0000313" key="5">
    <source>
        <dbReference type="EMBL" id="TVM33372.1"/>
    </source>
</evidence>
<dbReference type="OrthoDB" id="9804207at2"/>
<gene>
    <name evidence="5" type="ORF">DQK91_11950</name>
    <name evidence="4" type="ORF">E8L03_02545</name>
</gene>
<protein>
    <submittedName>
        <fullName evidence="5">Nitroreductase</fullName>
    </submittedName>
</protein>
<reference evidence="5 6" key="1">
    <citation type="submission" date="2018-06" db="EMBL/GenBank/DDBJ databases">
        <title>Complete genome of Desulfovibrio marinus P48SEP.</title>
        <authorList>
            <person name="Crispim J.S."/>
            <person name="Vidigal P.M.P."/>
            <person name="Silva L.C.F."/>
            <person name="Araujo L.C."/>
            <person name="Laguardia C.N."/>
            <person name="Dias R.S."/>
            <person name="Sousa M.P."/>
            <person name="Paula S.O."/>
            <person name="Silva C."/>
        </authorList>
    </citation>
    <scope>NUCLEOTIDE SEQUENCE [LARGE SCALE GENOMIC DNA]</scope>
    <source>
        <strain evidence="5 6">P48SEP</strain>
    </source>
</reference>
<dbReference type="PANTHER" id="PTHR43673:SF10">
    <property type="entry name" value="NADH DEHYDROGENASE_NAD(P)H NITROREDUCTASE XCC3605-RELATED"/>
    <property type="match status" value="1"/>
</dbReference>
<evidence type="ECO:0000313" key="6">
    <source>
        <dbReference type="Proteomes" id="UP000434052"/>
    </source>
</evidence>
<evidence type="ECO:0000313" key="7">
    <source>
        <dbReference type="Proteomes" id="UP000503251"/>
    </source>
</evidence>
<keyword evidence="7" id="KW-1185">Reference proteome</keyword>
<evidence type="ECO:0000256" key="1">
    <source>
        <dbReference type="ARBA" id="ARBA00007118"/>
    </source>
</evidence>
<dbReference type="Gene3D" id="3.40.109.10">
    <property type="entry name" value="NADH Oxidase"/>
    <property type="match status" value="1"/>
</dbReference>
<evidence type="ECO:0000313" key="4">
    <source>
        <dbReference type="EMBL" id="QJT07872.1"/>
    </source>
</evidence>
<name>A0A6P1ZFG6_9BACT</name>
<dbReference type="Pfam" id="PF00881">
    <property type="entry name" value="Nitroreductase"/>
    <property type="match status" value="1"/>
</dbReference>
<dbReference type="CDD" id="cd02062">
    <property type="entry name" value="Nitro_FMN_reductase"/>
    <property type="match status" value="1"/>
</dbReference>
<dbReference type="Proteomes" id="UP000434052">
    <property type="component" value="Unassembled WGS sequence"/>
</dbReference>
<dbReference type="GO" id="GO:0016491">
    <property type="term" value="F:oxidoreductase activity"/>
    <property type="evidence" value="ECO:0007669"/>
    <property type="project" value="UniProtKB-KW"/>
</dbReference>
<accession>A0A6P1ZFG6</accession>
<dbReference type="SUPFAM" id="SSF55469">
    <property type="entry name" value="FMN-dependent nitroreductase-like"/>
    <property type="match status" value="1"/>
</dbReference>
<sequence length="202" mass="22125">MSNFTDLHSLVAHARTVRRFRESAPVSMQILEDLVSIARLTPSAGNFQPLKYVLSNDPLTNARIFDCLGWAAYLKDWPGPAEGERPAAYVVVLGDAEIAKKVEWDHGIAALALQLGAAEQGLGACILASVQRKKLATVLALPEHLSILLVVALGEPAEDVVVEGLAADRSIKYYRDGEGVHHVPKRPLDELVYARYQPTEHR</sequence>
<dbReference type="AlphaFoldDB" id="A0A6P1ZFG6"/>
<dbReference type="EMBL" id="CP039543">
    <property type="protein sequence ID" value="QJT07872.1"/>
    <property type="molecule type" value="Genomic_DNA"/>
</dbReference>
<dbReference type="InterPro" id="IPR023312">
    <property type="entry name" value="Put_nitroreductase_C_bac"/>
</dbReference>
<feature type="domain" description="Nitroreductase" evidence="3">
    <location>
        <begin position="13"/>
        <end position="154"/>
    </location>
</feature>
<proteinExistence type="inferred from homology"/>
<dbReference type="InterPro" id="IPR029479">
    <property type="entry name" value="Nitroreductase"/>
</dbReference>
<organism evidence="5 6">
    <name type="scientific">Oceanidesulfovibrio marinus</name>
    <dbReference type="NCBI Taxonomy" id="370038"/>
    <lineage>
        <taxon>Bacteria</taxon>
        <taxon>Pseudomonadati</taxon>
        <taxon>Thermodesulfobacteriota</taxon>
        <taxon>Desulfovibrionia</taxon>
        <taxon>Desulfovibrionales</taxon>
        <taxon>Desulfovibrionaceae</taxon>
        <taxon>Oceanidesulfovibrio</taxon>
    </lineage>
</organism>
<keyword evidence="2" id="KW-0560">Oxidoreductase</keyword>
<dbReference type="Gene3D" id="2.20.180.10">
    <property type="entry name" value="putative fmn-dependent nitroreductase like domains"/>
    <property type="match status" value="1"/>
</dbReference>
<dbReference type="PANTHER" id="PTHR43673">
    <property type="entry name" value="NAD(P)H NITROREDUCTASE YDGI-RELATED"/>
    <property type="match status" value="1"/>
</dbReference>
<evidence type="ECO:0000256" key="2">
    <source>
        <dbReference type="ARBA" id="ARBA00023002"/>
    </source>
</evidence>
<dbReference type="Proteomes" id="UP000503251">
    <property type="component" value="Chromosome"/>
</dbReference>
<dbReference type="RefSeq" id="WP_144305593.1">
    <property type="nucleotide sequence ID" value="NZ_CP039543.1"/>
</dbReference>
<reference evidence="4 7" key="2">
    <citation type="submission" date="2019-04" db="EMBL/GenBank/DDBJ databases">
        <title>Isolation and culture of sulfate reducing bacteria from the cold seep of the South China Sea.</title>
        <authorList>
            <person name="Sun C."/>
            <person name="Liu R."/>
        </authorList>
    </citation>
    <scope>NUCLEOTIDE SEQUENCE [LARGE SCALE GENOMIC DNA]</scope>
    <source>
        <strain evidence="4 7">CS1</strain>
    </source>
</reference>
<dbReference type="InterPro" id="IPR000415">
    <property type="entry name" value="Nitroreductase-like"/>
</dbReference>
<evidence type="ECO:0000259" key="3">
    <source>
        <dbReference type="Pfam" id="PF00881"/>
    </source>
</evidence>
<comment type="similarity">
    <text evidence="1">Belongs to the nitroreductase family.</text>
</comment>
<dbReference type="EMBL" id="QMIF01000007">
    <property type="protein sequence ID" value="TVM33372.1"/>
    <property type="molecule type" value="Genomic_DNA"/>
</dbReference>